<dbReference type="Gene3D" id="2.30.30.240">
    <property type="entry name" value="PRC-barrel domain"/>
    <property type="match status" value="1"/>
</dbReference>
<feature type="transmembrane region" description="Helical" evidence="1">
    <location>
        <begin position="30"/>
        <end position="48"/>
    </location>
</feature>
<dbReference type="AlphaFoldDB" id="A0A1H7PK61"/>
<proteinExistence type="predicted"/>
<evidence type="ECO:0000313" key="3">
    <source>
        <dbReference type="Proteomes" id="UP000199214"/>
    </source>
</evidence>
<dbReference type="RefSeq" id="WP_093005624.1">
    <property type="nucleotide sequence ID" value="NZ_FNZZ01000003.1"/>
</dbReference>
<dbReference type="OrthoDB" id="7619970at2"/>
<gene>
    <name evidence="2" type="ORF">SAMN05216382_1872</name>
</gene>
<name>A0A1H7PK61_9SPHN</name>
<dbReference type="Proteomes" id="UP000199214">
    <property type="component" value="Unassembled WGS sequence"/>
</dbReference>
<dbReference type="EMBL" id="FNZZ01000003">
    <property type="protein sequence ID" value="SEL35989.1"/>
    <property type="molecule type" value="Genomic_DNA"/>
</dbReference>
<dbReference type="STRING" id="1855283.SAMN05216382_1872"/>
<keyword evidence="1" id="KW-0472">Membrane</keyword>
<evidence type="ECO:0000313" key="2">
    <source>
        <dbReference type="EMBL" id="SEL35989.1"/>
    </source>
</evidence>
<reference evidence="3" key="1">
    <citation type="submission" date="2016-10" db="EMBL/GenBank/DDBJ databases">
        <authorList>
            <person name="Varghese N."/>
            <person name="Submissions S."/>
        </authorList>
    </citation>
    <scope>NUCLEOTIDE SEQUENCE [LARGE SCALE GENOMIC DNA]</scope>
    <source>
        <strain evidence="3">JS21-1</strain>
    </source>
</reference>
<evidence type="ECO:0008006" key="4">
    <source>
        <dbReference type="Google" id="ProtNLM"/>
    </source>
</evidence>
<feature type="transmembrane region" description="Helical" evidence="1">
    <location>
        <begin position="55"/>
        <end position="74"/>
    </location>
</feature>
<sequence>MEDIAGWVALAATCVAALMTASNLGARVTGWGFVVFTLGAIAWIVVGLETGQTQLLWSNIFLGVVDVFGVWRWLGRRAKFSDAADAERARSVRVAPEPLFSISQIDGLPVKGADGQVIAHSVDALATCAGGTIDFFIVREGGVAGVGETLRRLPRDQVRVRDTALETDLDASALTQLSLAHTR</sequence>
<protein>
    <recommendedName>
        <fullName evidence="4">PRC-barrel domain-containing protein</fullName>
    </recommendedName>
</protein>
<evidence type="ECO:0000256" key="1">
    <source>
        <dbReference type="SAM" id="Phobius"/>
    </source>
</evidence>
<keyword evidence="1" id="KW-1133">Transmembrane helix</keyword>
<keyword evidence="1" id="KW-0812">Transmembrane</keyword>
<organism evidence="2 3">
    <name type="scientific">Sphingomonas palmae</name>
    <dbReference type="NCBI Taxonomy" id="1855283"/>
    <lineage>
        <taxon>Bacteria</taxon>
        <taxon>Pseudomonadati</taxon>
        <taxon>Pseudomonadota</taxon>
        <taxon>Alphaproteobacteria</taxon>
        <taxon>Sphingomonadales</taxon>
        <taxon>Sphingomonadaceae</taxon>
        <taxon>Sphingomonas</taxon>
    </lineage>
</organism>
<keyword evidence="3" id="KW-1185">Reference proteome</keyword>
<accession>A0A1H7PK61</accession>